<evidence type="ECO:0000313" key="4">
    <source>
        <dbReference type="Proteomes" id="UP001460270"/>
    </source>
</evidence>
<dbReference type="PANTHER" id="PTHR11505">
    <property type="entry name" value="L1 TRANSPOSABLE ELEMENT-RELATED"/>
    <property type="match status" value="1"/>
</dbReference>
<evidence type="ECO:0000256" key="2">
    <source>
        <dbReference type="SAM" id="MobiDB-lite"/>
    </source>
</evidence>
<accession>A0AAW0MZV4</accession>
<sequence>MDVYLSPIWREVPRWRTDKSRFEELCTDRKVYYFKLLNSTRIAKMDPQKVIKPAKLHPPVPPKPKSQQQPKENEHDYVAMDVSMQQKRGRGEDSAPPTPGKQPADKKPKSTEEENEAQVSNNDIFQAIIGLKSTVSGVETRVANVESQLGDIKKQNQQASAMLANLAKAVQVNAKELADCIKRVDKLESAKGHLLTENNKLKDKVRDLERYKMRWCLKLRGVQEKKDENIRAVAIKILQRVAPDIAPKLEDAVDVVHRLGKKEDGRTRQIIILFAHRRVKEEVWRKSKDSVICRDEGISFAEMLPQEDLEERRRLWPVIEQARRAGKRAFFRGPHAYIDGRRVEENEQKNKCRLNA</sequence>
<comment type="caution">
    <text evidence="3">The sequence shown here is derived from an EMBL/GenBank/DDBJ whole genome shotgun (WGS) entry which is preliminary data.</text>
</comment>
<evidence type="ECO:0000256" key="1">
    <source>
        <dbReference type="SAM" id="Coils"/>
    </source>
</evidence>
<keyword evidence="1" id="KW-0175">Coiled coil</keyword>
<dbReference type="Proteomes" id="UP001460270">
    <property type="component" value="Unassembled WGS sequence"/>
</dbReference>
<evidence type="ECO:0008006" key="5">
    <source>
        <dbReference type="Google" id="ProtNLM"/>
    </source>
</evidence>
<dbReference type="InterPro" id="IPR004244">
    <property type="entry name" value="Transposase_22"/>
</dbReference>
<evidence type="ECO:0000313" key="3">
    <source>
        <dbReference type="EMBL" id="KAK7883174.1"/>
    </source>
</evidence>
<feature type="compositionally biased region" description="Basic and acidic residues" evidence="2">
    <location>
        <begin position="103"/>
        <end position="112"/>
    </location>
</feature>
<protein>
    <recommendedName>
        <fullName evidence="5">L1 transposable element RRM domain-containing protein</fullName>
    </recommendedName>
</protein>
<name>A0AAW0MZV4_9GOBI</name>
<gene>
    <name evidence="3" type="ORF">WMY93_029348</name>
</gene>
<reference evidence="4" key="1">
    <citation type="submission" date="2024-04" db="EMBL/GenBank/DDBJ databases">
        <title>Salinicola lusitanus LLJ914,a marine bacterium isolated from the Okinawa Trough.</title>
        <authorList>
            <person name="Li J."/>
        </authorList>
    </citation>
    <scope>NUCLEOTIDE SEQUENCE [LARGE SCALE GENOMIC DNA]</scope>
</reference>
<proteinExistence type="predicted"/>
<dbReference type="EMBL" id="JBBPFD010000021">
    <property type="protein sequence ID" value="KAK7883174.1"/>
    <property type="molecule type" value="Genomic_DNA"/>
</dbReference>
<feature type="coiled-coil region" evidence="1">
    <location>
        <begin position="142"/>
        <end position="204"/>
    </location>
</feature>
<feature type="region of interest" description="Disordered" evidence="2">
    <location>
        <begin position="51"/>
        <end position="73"/>
    </location>
</feature>
<keyword evidence="4" id="KW-1185">Reference proteome</keyword>
<dbReference type="Gene3D" id="3.30.70.1820">
    <property type="entry name" value="L1 transposable element, RRM domain"/>
    <property type="match status" value="1"/>
</dbReference>
<dbReference type="AlphaFoldDB" id="A0AAW0MZV4"/>
<feature type="region of interest" description="Disordered" evidence="2">
    <location>
        <begin position="85"/>
        <end position="119"/>
    </location>
</feature>
<organism evidence="3 4">
    <name type="scientific">Mugilogobius chulae</name>
    <name type="common">yellowstripe goby</name>
    <dbReference type="NCBI Taxonomy" id="88201"/>
    <lineage>
        <taxon>Eukaryota</taxon>
        <taxon>Metazoa</taxon>
        <taxon>Chordata</taxon>
        <taxon>Craniata</taxon>
        <taxon>Vertebrata</taxon>
        <taxon>Euteleostomi</taxon>
        <taxon>Actinopterygii</taxon>
        <taxon>Neopterygii</taxon>
        <taxon>Teleostei</taxon>
        <taxon>Neoteleostei</taxon>
        <taxon>Acanthomorphata</taxon>
        <taxon>Gobiaria</taxon>
        <taxon>Gobiiformes</taxon>
        <taxon>Gobioidei</taxon>
        <taxon>Gobiidae</taxon>
        <taxon>Gobionellinae</taxon>
        <taxon>Mugilogobius</taxon>
    </lineage>
</organism>